<dbReference type="InterPro" id="IPR011493">
    <property type="entry name" value="GLUG"/>
</dbReference>
<dbReference type="InterPro" id="IPR001119">
    <property type="entry name" value="SLH_dom"/>
</dbReference>
<feature type="domain" description="SLH" evidence="5">
    <location>
        <begin position="1197"/>
        <end position="1256"/>
    </location>
</feature>
<feature type="compositionally biased region" description="Basic and acidic residues" evidence="3">
    <location>
        <begin position="880"/>
        <end position="890"/>
    </location>
</feature>
<feature type="signal peptide" evidence="4">
    <location>
        <begin position="1"/>
        <end position="30"/>
    </location>
</feature>
<gene>
    <name evidence="6" type="ORF">CDQ84_14155</name>
</gene>
<name>A0A2K2FDX8_9CLOT</name>
<keyword evidence="2" id="KW-0677">Repeat</keyword>
<dbReference type="KEGG" id="cthd:CDO33_17265"/>
<feature type="region of interest" description="Disordered" evidence="3">
    <location>
        <begin position="865"/>
        <end position="908"/>
    </location>
</feature>
<evidence type="ECO:0000313" key="7">
    <source>
        <dbReference type="Proteomes" id="UP000236151"/>
    </source>
</evidence>
<protein>
    <recommendedName>
        <fullName evidence="5">SLH domain-containing protein</fullName>
    </recommendedName>
</protein>
<feature type="chain" id="PRO_5014322749" description="SLH domain-containing protein" evidence="4">
    <location>
        <begin position="31"/>
        <end position="1323"/>
    </location>
</feature>
<evidence type="ECO:0000256" key="2">
    <source>
        <dbReference type="ARBA" id="ARBA00022737"/>
    </source>
</evidence>
<dbReference type="InterPro" id="IPR044060">
    <property type="entry name" value="Bacterial_rp_domain"/>
</dbReference>
<dbReference type="PROSITE" id="PS51272">
    <property type="entry name" value="SLH"/>
    <property type="match status" value="3"/>
</dbReference>
<reference evidence="7" key="1">
    <citation type="submission" date="2017-06" db="EMBL/GenBank/DDBJ databases">
        <title>Investigating the central metabolism of Clostridium thermosuccinogenes.</title>
        <authorList>
            <person name="Koendjbiharie J.G."/>
            <person name="Van Kranenburg R."/>
            <person name="Vriesendorp B."/>
        </authorList>
    </citation>
    <scope>NUCLEOTIDE SEQUENCE [LARGE SCALE GENOMIC DNA]</scope>
    <source>
        <strain evidence="7">DSM 5806</strain>
    </source>
</reference>
<dbReference type="Pfam" id="PF09479">
    <property type="entry name" value="Flg_new"/>
    <property type="match status" value="1"/>
</dbReference>
<keyword evidence="4" id="KW-0732">Signal</keyword>
<evidence type="ECO:0000256" key="3">
    <source>
        <dbReference type="SAM" id="MobiDB-lite"/>
    </source>
</evidence>
<dbReference type="InterPro" id="IPR013378">
    <property type="entry name" value="InlB-like_B-rpt"/>
</dbReference>
<dbReference type="Proteomes" id="UP000236151">
    <property type="component" value="Unassembled WGS sequence"/>
</dbReference>
<evidence type="ECO:0000256" key="1">
    <source>
        <dbReference type="ARBA" id="ARBA00004196"/>
    </source>
</evidence>
<feature type="compositionally biased region" description="Low complexity" evidence="3">
    <location>
        <begin position="891"/>
        <end position="905"/>
    </location>
</feature>
<dbReference type="Pfam" id="PF07581">
    <property type="entry name" value="Glug"/>
    <property type="match status" value="1"/>
</dbReference>
<dbReference type="Gene3D" id="2.160.20.110">
    <property type="match status" value="1"/>
</dbReference>
<organism evidence="6 7">
    <name type="scientific">Clostridium thermosuccinogenes</name>
    <dbReference type="NCBI Taxonomy" id="84032"/>
    <lineage>
        <taxon>Bacteria</taxon>
        <taxon>Bacillati</taxon>
        <taxon>Bacillota</taxon>
        <taxon>Clostridia</taxon>
        <taxon>Eubacteriales</taxon>
        <taxon>Clostridiaceae</taxon>
        <taxon>Clostridium</taxon>
    </lineage>
</organism>
<accession>A0A2K2FDX8</accession>
<dbReference type="PANTHER" id="PTHR43308">
    <property type="entry name" value="OUTER MEMBRANE PROTEIN ALPHA-RELATED"/>
    <property type="match status" value="1"/>
</dbReference>
<dbReference type="Pfam" id="PF18998">
    <property type="entry name" value="Flg_new_2"/>
    <property type="match status" value="1"/>
</dbReference>
<comment type="caution">
    <text evidence="6">The sequence shown here is derived from an EMBL/GenBank/DDBJ whole genome shotgun (WGS) entry which is preliminary data.</text>
</comment>
<evidence type="ECO:0000313" key="6">
    <source>
        <dbReference type="EMBL" id="PNT96964.1"/>
    </source>
</evidence>
<evidence type="ECO:0000256" key="4">
    <source>
        <dbReference type="SAM" id="SignalP"/>
    </source>
</evidence>
<dbReference type="InterPro" id="IPR042229">
    <property type="entry name" value="Listeria/Bacterioides_rpt_sf"/>
</dbReference>
<dbReference type="GO" id="GO:0030313">
    <property type="term" value="C:cell envelope"/>
    <property type="evidence" value="ECO:0007669"/>
    <property type="project" value="UniProtKB-SubCell"/>
</dbReference>
<keyword evidence="7" id="KW-1185">Reference proteome</keyword>
<dbReference type="PANTHER" id="PTHR43308:SF5">
    <property type="entry name" value="S-LAYER PROTEIN _ PEPTIDOGLYCAN ENDO-BETA-N-ACETYLGLUCOSAMINIDASE"/>
    <property type="match status" value="1"/>
</dbReference>
<proteinExistence type="predicted"/>
<feature type="domain" description="SLH" evidence="5">
    <location>
        <begin position="1264"/>
        <end position="1323"/>
    </location>
</feature>
<dbReference type="Pfam" id="PF00395">
    <property type="entry name" value="SLH"/>
    <property type="match status" value="3"/>
</dbReference>
<comment type="subcellular location">
    <subcellularLocation>
        <location evidence="1">Cell envelope</location>
    </subcellularLocation>
</comment>
<evidence type="ECO:0000259" key="5">
    <source>
        <dbReference type="PROSITE" id="PS51272"/>
    </source>
</evidence>
<sequence>MKEGVTMKKLLSILLVLSMLLTMLSIPAMAEEMEIIAFSSLDETEKKVETGTPIEDLKLPEVLTVTVRTNPDTVTGSVYGSEGGTLVDIPVTWTSQPEYDMNTVGKYVFTPVIEGYTVRSELPKITVTVEVQTASMTTGALLSSPVGITSTDAPFTTWKEVAIAAVAGTDYEVIGDTTIIKTAKGLAWFANDVNDKRERYTGKVVELANDIDLECGLVVGYDCPDEEFFSSITETNSWIPIGDYYSDAYTPFEGTFDGKGHTISGVKINRGDNRRVDDSERGLFSHINNATIKNLGVIDSHIVVTYWSIGGGIVACMYGSSVMQNCYFEGDVIVDGSSAGGLAGVNQGTIQNCYNKGIIFGGSNIGGLVGNNTGVIENCYNIGTVSGLTKTGSLVGSNSGVTKNCYWLSGSSDNEVGYVSPSAQNENLVSMTEGDMKKLVGAENALIDKLNAWVNEKSDPALYQWKSDSDGYPVFGETEWCMVTFDTNGHGTAPTAKYAVKNTTIILPTEPTASGYKFAGWFTKNGTGDDWGDEFTAATPVTGDITVYARWIEKSAVTITEAAKSHTYDGTGKAFEVTGTSLTGFTVEYYADGAYTTTAPINAGKYKVRITRAEDENYTAYSKEIVDGLEIRKLPVVITWSGTEGLVYTGSPATISADVSNKVMGDTVNVTLSGETGTDAGTYNAAVTAVDNNNYTLEGGANLTKTWSIAKATNEWTTPLSIEGWVFGEAAKTPVAAAKFGTVQFTYSDSEDGTYTESVPTSAGTYYAKATVPETENYSEITAKVSFVISKQIFTVTVHNGGYGTASASPTSAEEGTEITLTAIPNSGYVFKEWSSTDSLVFTDGSKYTATAKFIMPAKNITVTANWTSSSGGGSGSDGRSSDDDRDADRSNSPSTPSTPSSSPSQDGVDIFINEKKETAATATTTQKGDKTVTTVIMDDEKVGQRLAQEGSNTVVTIPFSNGADVAVGQLNGQTVKNMENLEAVLEIKTDNVMYTIPASQINIDAVSQQIGEDVELKDITVSIKISEPAADSVRIMEDTANANNYLIAVEPVEFEITCSSGSKTVEVSKFNAYVERMIAIPEGIDSSKITTGVIVNPDGSFSHVPTVITIIDGKYYAKINSLTNSTYLLIYSPKTFKDIEKHWAREAVDDMASRLVVNGAGEDRFEPDRDITRGEFAAIVVRALGLMRPGTGKDVFSDVSKDAWYYDAVTIAYEYNLIAGYGNGQFEAMDKITREQAMTIVARAMNITKLEVKLSEDETRTILAGFTDANSAAGYAKTGIAACVKTGIIFGRNKTTLAPKENITRAEAAVIIRRLLQQSGLI</sequence>
<dbReference type="NCBIfam" id="TIGR02543">
    <property type="entry name" value="List_Bact_rpt"/>
    <property type="match status" value="1"/>
</dbReference>
<dbReference type="EMBL" id="NIOJ01000042">
    <property type="protein sequence ID" value="PNT96964.1"/>
    <property type="molecule type" value="Genomic_DNA"/>
</dbReference>
<dbReference type="Gene3D" id="2.60.40.4270">
    <property type="entry name" value="Listeria-Bacteroides repeat domain"/>
    <property type="match status" value="2"/>
</dbReference>
<feature type="domain" description="SLH" evidence="5">
    <location>
        <begin position="1132"/>
        <end position="1195"/>
    </location>
</feature>
<dbReference type="InterPro" id="IPR051465">
    <property type="entry name" value="Cell_Envelope_Struct_Comp"/>
</dbReference>